<evidence type="ECO:0000256" key="3">
    <source>
        <dbReference type="RuleBase" id="RU000524"/>
    </source>
</evidence>
<dbReference type="GO" id="GO:0003697">
    <property type="term" value="F:single-stranded DNA binding"/>
    <property type="evidence" value="ECO:0007669"/>
    <property type="project" value="UniProtKB-UniRule"/>
</dbReference>
<protein>
    <recommendedName>
        <fullName evidence="2 3">Single-stranded DNA-binding protein</fullName>
        <shortName evidence="2">SSB</shortName>
    </recommendedName>
</protein>
<sequence>MNLNKVMIIGNLTRDPELKTTPNGTPVATVGVATNQVWNDQNGQKQERVEFHNIVVWRKLAEICGQYLRKGSKVYFEGRLQTRDWVGQDGIKRYRTEIIADNMIMLDRAGGAQSQGGYSANAVPLPSEPMMHEQSIDINDPYGNQSPQEEEIKIENIPF</sequence>
<dbReference type="SUPFAM" id="SSF50249">
    <property type="entry name" value="Nucleic acid-binding proteins"/>
    <property type="match status" value="1"/>
</dbReference>
<organism evidence="5 6">
    <name type="scientific">Candidatus Falkowbacteria bacterium GW2011_GWE1_38_31</name>
    <dbReference type="NCBI Taxonomy" id="1618638"/>
    <lineage>
        <taxon>Bacteria</taxon>
        <taxon>Candidatus Falkowiibacteriota</taxon>
    </lineage>
</organism>
<dbReference type="InterPro" id="IPR012340">
    <property type="entry name" value="NA-bd_OB-fold"/>
</dbReference>
<name>A0A0G0K483_9BACT</name>
<dbReference type="GO" id="GO:0009295">
    <property type="term" value="C:nucleoid"/>
    <property type="evidence" value="ECO:0007669"/>
    <property type="project" value="TreeGrafter"/>
</dbReference>
<comment type="caution">
    <text evidence="2">Lacks conserved residue(s) required for the propagation of feature annotation.</text>
</comment>
<dbReference type="EMBL" id="LBUU01000006">
    <property type="protein sequence ID" value="KKQ70245.1"/>
    <property type="molecule type" value="Genomic_DNA"/>
</dbReference>
<accession>A0A0G0K483</accession>
<feature type="compositionally biased region" description="Basic and acidic residues" evidence="4">
    <location>
        <begin position="150"/>
        <end position="159"/>
    </location>
</feature>
<dbReference type="PATRIC" id="fig|1618638.3.peg.785"/>
<proteinExistence type="inferred from homology"/>
<dbReference type="HAMAP" id="MF_00984">
    <property type="entry name" value="SSB"/>
    <property type="match status" value="1"/>
</dbReference>
<dbReference type="InterPro" id="IPR000424">
    <property type="entry name" value="Primosome_PriB/ssb"/>
</dbReference>
<dbReference type="PROSITE" id="PS50935">
    <property type="entry name" value="SSB"/>
    <property type="match status" value="1"/>
</dbReference>
<evidence type="ECO:0000313" key="6">
    <source>
        <dbReference type="Proteomes" id="UP000034022"/>
    </source>
</evidence>
<gene>
    <name evidence="5" type="ORF">US91_C0006G0084</name>
</gene>
<keyword evidence="1 2" id="KW-0238">DNA-binding</keyword>
<dbReference type="AlphaFoldDB" id="A0A0G0K483"/>
<dbReference type="Gene3D" id="2.40.50.140">
    <property type="entry name" value="Nucleic acid-binding proteins"/>
    <property type="match status" value="1"/>
</dbReference>
<comment type="caution">
    <text evidence="5">The sequence shown here is derived from an EMBL/GenBank/DDBJ whole genome shotgun (WGS) entry which is preliminary data.</text>
</comment>
<dbReference type="GO" id="GO:0006260">
    <property type="term" value="P:DNA replication"/>
    <property type="evidence" value="ECO:0007669"/>
    <property type="project" value="InterPro"/>
</dbReference>
<dbReference type="Proteomes" id="UP000034022">
    <property type="component" value="Unassembled WGS sequence"/>
</dbReference>
<dbReference type="CDD" id="cd04496">
    <property type="entry name" value="SSB_OBF"/>
    <property type="match status" value="1"/>
</dbReference>
<evidence type="ECO:0000256" key="4">
    <source>
        <dbReference type="SAM" id="MobiDB-lite"/>
    </source>
</evidence>
<dbReference type="PANTHER" id="PTHR10302">
    <property type="entry name" value="SINGLE-STRANDED DNA-BINDING PROTEIN"/>
    <property type="match status" value="1"/>
</dbReference>
<evidence type="ECO:0000256" key="2">
    <source>
        <dbReference type="HAMAP-Rule" id="MF_00984"/>
    </source>
</evidence>
<comment type="subunit">
    <text evidence="2">Homotetramer.</text>
</comment>
<dbReference type="Pfam" id="PF00436">
    <property type="entry name" value="SSB"/>
    <property type="match status" value="1"/>
</dbReference>
<dbReference type="NCBIfam" id="TIGR00621">
    <property type="entry name" value="ssb"/>
    <property type="match status" value="1"/>
</dbReference>
<dbReference type="PANTHER" id="PTHR10302:SF27">
    <property type="entry name" value="SINGLE-STRANDED DNA-BINDING PROTEIN"/>
    <property type="match status" value="1"/>
</dbReference>
<reference evidence="5 6" key="1">
    <citation type="journal article" date="2015" name="Nature">
        <title>rRNA introns, odd ribosomes, and small enigmatic genomes across a large radiation of phyla.</title>
        <authorList>
            <person name="Brown C.T."/>
            <person name="Hug L.A."/>
            <person name="Thomas B.C."/>
            <person name="Sharon I."/>
            <person name="Castelle C.J."/>
            <person name="Singh A."/>
            <person name="Wilkins M.J."/>
            <person name="Williams K.H."/>
            <person name="Banfield J.F."/>
        </authorList>
    </citation>
    <scope>NUCLEOTIDE SEQUENCE [LARGE SCALE GENOMIC DNA]</scope>
</reference>
<evidence type="ECO:0000256" key="1">
    <source>
        <dbReference type="ARBA" id="ARBA00023125"/>
    </source>
</evidence>
<evidence type="ECO:0000313" key="5">
    <source>
        <dbReference type="EMBL" id="KKQ70245.1"/>
    </source>
</evidence>
<feature type="region of interest" description="Disordered" evidence="4">
    <location>
        <begin position="137"/>
        <end position="159"/>
    </location>
</feature>
<dbReference type="InterPro" id="IPR011344">
    <property type="entry name" value="ssDNA-bd"/>
</dbReference>